<dbReference type="PROSITE" id="PS51781">
    <property type="entry name" value="SH3B"/>
    <property type="match status" value="1"/>
</dbReference>
<dbReference type="InterPro" id="IPR003646">
    <property type="entry name" value="SH3-like_bac-type"/>
</dbReference>
<accession>A0A6I6IUX1</accession>
<protein>
    <submittedName>
        <fullName evidence="2">SH3 domain-containing protein</fullName>
    </submittedName>
</protein>
<evidence type="ECO:0000259" key="1">
    <source>
        <dbReference type="PROSITE" id="PS51781"/>
    </source>
</evidence>
<name>A0A6I6IUX1_9RHOB</name>
<evidence type="ECO:0000313" key="2">
    <source>
        <dbReference type="EMBL" id="QGX99317.1"/>
    </source>
</evidence>
<organism evidence="2 3">
    <name type="scientific">Roseovarius faecimaris</name>
    <dbReference type="NCBI Taxonomy" id="2494550"/>
    <lineage>
        <taxon>Bacteria</taxon>
        <taxon>Pseudomonadati</taxon>
        <taxon>Pseudomonadota</taxon>
        <taxon>Alphaproteobacteria</taxon>
        <taxon>Rhodobacterales</taxon>
        <taxon>Roseobacteraceae</taxon>
        <taxon>Roseovarius</taxon>
    </lineage>
</organism>
<dbReference type="SMART" id="SM00287">
    <property type="entry name" value="SH3b"/>
    <property type="match status" value="1"/>
</dbReference>
<proteinExistence type="predicted"/>
<feature type="domain" description="SH3b" evidence="1">
    <location>
        <begin position="187"/>
        <end position="251"/>
    </location>
</feature>
<dbReference type="Proteomes" id="UP000428330">
    <property type="component" value="Chromosome"/>
</dbReference>
<reference evidence="3" key="1">
    <citation type="submission" date="2018-12" db="EMBL/GenBank/DDBJ databases">
        <title>Complete genome sequence of Roseovarius sp. MME-070.</title>
        <authorList>
            <person name="Nam Y.-D."/>
            <person name="Kang J."/>
            <person name="Chung W.-H."/>
            <person name="Park Y.S."/>
        </authorList>
    </citation>
    <scope>NUCLEOTIDE SEQUENCE [LARGE SCALE GENOMIC DNA]</scope>
    <source>
        <strain evidence="3">MME-070</strain>
    </source>
</reference>
<evidence type="ECO:0000313" key="3">
    <source>
        <dbReference type="Proteomes" id="UP000428330"/>
    </source>
</evidence>
<sequence length="252" mass="27023">MTCGSQGVCAMWRFMLVTFAFLAVAFYELSGGSDYVPGQNSIQVQGLQLAEPSDVRVAGLEDSARDSAAMAEVTRAMANLSDLKVNEDSRFQITLASVNASNEYDSNSELPKVERVPEVVATTAIDEAVEDAIAADVTAEREQPDSVATGFVGEEVFSLETYVMRQSETYTIPESVAEDSVITVPTGDIRQVTGDLVNMRAGPGTDFEKVGQLGKGSSVAVLEEPGNGWVMLEVVETGEIGWMADWLITTTN</sequence>
<dbReference type="AlphaFoldDB" id="A0A6I6IUX1"/>
<dbReference type="KEGG" id="rom:EI983_14000"/>
<dbReference type="Gene3D" id="2.30.30.40">
    <property type="entry name" value="SH3 Domains"/>
    <property type="match status" value="1"/>
</dbReference>
<gene>
    <name evidence="2" type="ORF">EI983_14000</name>
</gene>
<dbReference type="EMBL" id="CP034348">
    <property type="protein sequence ID" value="QGX99317.1"/>
    <property type="molecule type" value="Genomic_DNA"/>
</dbReference>
<dbReference type="Pfam" id="PF08239">
    <property type="entry name" value="SH3_3"/>
    <property type="match status" value="1"/>
</dbReference>
<keyword evidence="3" id="KW-1185">Reference proteome</keyword>